<name>A0A0C9SRR0_PLICR</name>
<dbReference type="EMBL" id="KN832569">
    <property type="protein sequence ID" value="KII84947.1"/>
    <property type="molecule type" value="Genomic_DNA"/>
</dbReference>
<evidence type="ECO:0000313" key="2">
    <source>
        <dbReference type="Proteomes" id="UP000053263"/>
    </source>
</evidence>
<keyword evidence="2" id="KW-1185">Reference proteome</keyword>
<protein>
    <submittedName>
        <fullName evidence="1">Uncharacterized protein</fullName>
    </submittedName>
</protein>
<proteinExistence type="predicted"/>
<dbReference type="HOGENOM" id="CLU_781019_0_0_1"/>
<evidence type="ECO:0000313" key="1">
    <source>
        <dbReference type="EMBL" id="KII84947.1"/>
    </source>
</evidence>
<gene>
    <name evidence="1" type="ORF">PLICRDRAFT_348688</name>
</gene>
<organism evidence="1 2">
    <name type="scientific">Plicaturopsis crispa FD-325 SS-3</name>
    <dbReference type="NCBI Taxonomy" id="944288"/>
    <lineage>
        <taxon>Eukaryota</taxon>
        <taxon>Fungi</taxon>
        <taxon>Dikarya</taxon>
        <taxon>Basidiomycota</taxon>
        <taxon>Agaricomycotina</taxon>
        <taxon>Agaricomycetes</taxon>
        <taxon>Agaricomycetidae</taxon>
        <taxon>Amylocorticiales</taxon>
        <taxon>Amylocorticiaceae</taxon>
        <taxon>Plicatura</taxon>
        <taxon>Plicaturopsis crispa</taxon>
    </lineage>
</organism>
<accession>A0A0C9SRR0</accession>
<reference evidence="1 2" key="1">
    <citation type="submission" date="2014-06" db="EMBL/GenBank/DDBJ databases">
        <title>Evolutionary Origins and Diversification of the Mycorrhizal Mutualists.</title>
        <authorList>
            <consortium name="DOE Joint Genome Institute"/>
            <consortium name="Mycorrhizal Genomics Consortium"/>
            <person name="Kohler A."/>
            <person name="Kuo A."/>
            <person name="Nagy L.G."/>
            <person name="Floudas D."/>
            <person name="Copeland A."/>
            <person name="Barry K.W."/>
            <person name="Cichocki N."/>
            <person name="Veneault-Fourrey C."/>
            <person name="LaButti K."/>
            <person name="Lindquist E.A."/>
            <person name="Lipzen A."/>
            <person name="Lundell T."/>
            <person name="Morin E."/>
            <person name="Murat C."/>
            <person name="Riley R."/>
            <person name="Ohm R."/>
            <person name="Sun H."/>
            <person name="Tunlid A."/>
            <person name="Henrissat B."/>
            <person name="Grigoriev I.V."/>
            <person name="Hibbett D.S."/>
            <person name="Martin F."/>
        </authorList>
    </citation>
    <scope>NUCLEOTIDE SEQUENCE [LARGE SCALE GENOMIC DNA]</scope>
    <source>
        <strain evidence="1 2">FD-325 SS-3</strain>
    </source>
</reference>
<dbReference type="AlphaFoldDB" id="A0A0C9SRR0"/>
<dbReference type="OrthoDB" id="3138711at2759"/>
<dbReference type="Proteomes" id="UP000053263">
    <property type="component" value="Unassembled WGS sequence"/>
</dbReference>
<sequence>MQALTSVRSHTVLTTPFQRPTTRGAIKSTQIQRPYQLFPDTIHLQINDSPNEQIEYVYGEVLHRAGSCYRRRVTVAISTQNSLRFPRNFEHGIVIPMVEVFHQLRSPQLPLLVYTKTLILNGTRLFPSSADRTSKLIVSYRKRCQVLIQWRGTAEAAHSCLPALVFDVRQWSAGIVKASSMDPTMHSLLADIRSHLIEDPHIIISDATSVVAFSPIKVDNSTFLDLRFECATLTSDMSLRAVCAGFVYHCLDVDYLDLDHHNSRFVSHGALNHPNHIPLEADETVFATKRRCSDFDRYTLTHSPEHALQFFRWKSYIAANVSPHHATIFCRFPAQRVRFSTKLGDRSTRTCTTLC</sequence>